<dbReference type="PANTHER" id="PTHR11076">
    <property type="entry name" value="DNA REPAIR POLYMERASE UMUC / TRANSFERASE FAMILY MEMBER"/>
    <property type="match status" value="1"/>
</dbReference>
<keyword evidence="10" id="KW-0460">Magnesium</keyword>
<dbReference type="SUPFAM" id="SSF56672">
    <property type="entry name" value="DNA/RNA polymerases"/>
    <property type="match status" value="1"/>
</dbReference>
<comment type="subcellular location">
    <subcellularLocation>
        <location evidence="1">Cytoplasm</location>
    </subcellularLocation>
</comment>
<dbReference type="PROSITE" id="PS50173">
    <property type="entry name" value="UMUC"/>
    <property type="match status" value="1"/>
</dbReference>
<dbReference type="InterPro" id="IPR050116">
    <property type="entry name" value="DNA_polymerase-Y"/>
</dbReference>
<proteinExistence type="predicted"/>
<dbReference type="GO" id="GO:0046872">
    <property type="term" value="F:metal ion binding"/>
    <property type="evidence" value="ECO:0007669"/>
    <property type="project" value="UniProtKB-KW"/>
</dbReference>
<dbReference type="GO" id="GO:0006260">
    <property type="term" value="P:DNA replication"/>
    <property type="evidence" value="ECO:0007669"/>
    <property type="project" value="UniProtKB-KW"/>
</dbReference>
<keyword evidence="11" id="KW-0238">DNA-binding</keyword>
<keyword evidence="6" id="KW-0548">Nucleotidyltransferase</keyword>
<dbReference type="CDD" id="cd03586">
    <property type="entry name" value="PolY_Pol_IV_kappa"/>
    <property type="match status" value="1"/>
</dbReference>
<dbReference type="GO" id="GO:0006281">
    <property type="term" value="P:DNA repair"/>
    <property type="evidence" value="ECO:0007669"/>
    <property type="project" value="UniProtKB-KW"/>
</dbReference>
<dbReference type="InterPro" id="IPR053848">
    <property type="entry name" value="IMS_HHH_1"/>
</dbReference>
<evidence type="ECO:0000256" key="4">
    <source>
        <dbReference type="ARBA" id="ARBA00022634"/>
    </source>
</evidence>
<dbReference type="PANTHER" id="PTHR11076:SF33">
    <property type="entry name" value="DNA POLYMERASE KAPPA"/>
    <property type="match status" value="1"/>
</dbReference>
<evidence type="ECO:0000256" key="3">
    <source>
        <dbReference type="ARBA" id="ARBA00022490"/>
    </source>
</evidence>
<evidence type="ECO:0000256" key="2">
    <source>
        <dbReference type="ARBA" id="ARBA00016178"/>
    </source>
</evidence>
<dbReference type="Gene3D" id="3.30.70.270">
    <property type="match status" value="1"/>
</dbReference>
<evidence type="ECO:0000256" key="10">
    <source>
        <dbReference type="ARBA" id="ARBA00022842"/>
    </source>
</evidence>
<evidence type="ECO:0000256" key="12">
    <source>
        <dbReference type="ARBA" id="ARBA00023204"/>
    </source>
</evidence>
<dbReference type="GO" id="GO:0003887">
    <property type="term" value="F:DNA-directed DNA polymerase activity"/>
    <property type="evidence" value="ECO:0007669"/>
    <property type="project" value="UniProtKB-KW"/>
</dbReference>
<dbReference type="EMBL" id="OB708760">
    <property type="protein sequence ID" value="CAD7238794.1"/>
    <property type="molecule type" value="Genomic_DNA"/>
</dbReference>
<dbReference type="NCBIfam" id="NF002677">
    <property type="entry name" value="PRK02406.1"/>
    <property type="match status" value="1"/>
</dbReference>
<dbReference type="InterPro" id="IPR001126">
    <property type="entry name" value="UmuC"/>
</dbReference>
<dbReference type="Gene3D" id="1.10.150.20">
    <property type="entry name" value="5' to 3' exonuclease, C-terminal subdomain"/>
    <property type="match status" value="1"/>
</dbReference>
<evidence type="ECO:0000313" key="13">
    <source>
        <dbReference type="EMBL" id="CAD7238794.1"/>
    </source>
</evidence>
<evidence type="ECO:0000256" key="1">
    <source>
        <dbReference type="ARBA" id="ARBA00004496"/>
    </source>
</evidence>
<keyword evidence="12" id="KW-0234">DNA repair</keyword>
<dbReference type="Pfam" id="PF21999">
    <property type="entry name" value="IMS_HHH_1"/>
    <property type="match status" value="1"/>
</dbReference>
<keyword evidence="9" id="KW-0227">DNA damage</keyword>
<keyword evidence="5" id="KW-0808">Transferase</keyword>
<evidence type="ECO:0000256" key="11">
    <source>
        <dbReference type="ARBA" id="ARBA00023125"/>
    </source>
</evidence>
<dbReference type="AlphaFoldDB" id="A0A7R9A0P7"/>
<dbReference type="InterPro" id="IPR022880">
    <property type="entry name" value="DNApol_IV"/>
</dbReference>
<reference evidence="13" key="1">
    <citation type="submission" date="2020-11" db="EMBL/GenBank/DDBJ databases">
        <authorList>
            <person name="Tran Van P."/>
        </authorList>
    </citation>
    <scope>NUCLEOTIDE SEQUENCE</scope>
</reference>
<protein>
    <recommendedName>
        <fullName evidence="2">DNA polymerase kappa</fullName>
    </recommendedName>
</protein>
<sequence>MPSSQAERRCPQAVFVKPRFEVYKQVSRQIHLVFREFTDLIEPLSLDEAYLDVTNNMLFNGSAYRLAVEIKSLIRERTGLIASAGVSYNKFLAKIASDYKKPDGLFCIPPEQGESFVESLAIGRFHGVGKVTELHMDKLNVKTCADLQQFSAADLQLEFGKFGQRLYELSRGIDHRP</sequence>
<dbReference type="GO" id="GO:0003677">
    <property type="term" value="F:DNA binding"/>
    <property type="evidence" value="ECO:0007669"/>
    <property type="project" value="UniProtKB-KW"/>
</dbReference>
<evidence type="ECO:0000256" key="9">
    <source>
        <dbReference type="ARBA" id="ARBA00022763"/>
    </source>
</evidence>
<evidence type="ECO:0000256" key="7">
    <source>
        <dbReference type="ARBA" id="ARBA00022705"/>
    </source>
</evidence>
<evidence type="ECO:0000256" key="5">
    <source>
        <dbReference type="ARBA" id="ARBA00022679"/>
    </source>
</evidence>
<dbReference type="InterPro" id="IPR043128">
    <property type="entry name" value="Rev_trsase/Diguanyl_cyclase"/>
</dbReference>
<dbReference type="GO" id="GO:0005829">
    <property type="term" value="C:cytosol"/>
    <property type="evidence" value="ECO:0007669"/>
    <property type="project" value="TreeGrafter"/>
</dbReference>
<dbReference type="Pfam" id="PF00817">
    <property type="entry name" value="IMS"/>
    <property type="match status" value="1"/>
</dbReference>
<dbReference type="GO" id="GO:0042276">
    <property type="term" value="P:error-prone translesion synthesis"/>
    <property type="evidence" value="ECO:0007669"/>
    <property type="project" value="TreeGrafter"/>
</dbReference>
<evidence type="ECO:0000256" key="8">
    <source>
        <dbReference type="ARBA" id="ARBA00022723"/>
    </source>
</evidence>
<name>A0A7R9A0P7_9CRUS</name>
<dbReference type="OrthoDB" id="6350720at2759"/>
<organism evidence="13">
    <name type="scientific">Cyprideis torosa</name>
    <dbReference type="NCBI Taxonomy" id="163714"/>
    <lineage>
        <taxon>Eukaryota</taxon>
        <taxon>Metazoa</taxon>
        <taxon>Ecdysozoa</taxon>
        <taxon>Arthropoda</taxon>
        <taxon>Crustacea</taxon>
        <taxon>Oligostraca</taxon>
        <taxon>Ostracoda</taxon>
        <taxon>Podocopa</taxon>
        <taxon>Podocopida</taxon>
        <taxon>Cytherocopina</taxon>
        <taxon>Cytheroidea</taxon>
        <taxon>Cytherideidae</taxon>
        <taxon>Cyprideis</taxon>
    </lineage>
</organism>
<accession>A0A7R9A0P7</accession>
<keyword evidence="3" id="KW-0963">Cytoplasm</keyword>
<dbReference type="InterPro" id="IPR043502">
    <property type="entry name" value="DNA/RNA_pol_sf"/>
</dbReference>
<keyword evidence="8" id="KW-0479">Metal-binding</keyword>
<dbReference type="Gene3D" id="3.40.1170.60">
    <property type="match status" value="1"/>
</dbReference>
<feature type="non-terminal residue" evidence="13">
    <location>
        <position position="177"/>
    </location>
</feature>
<keyword evidence="4" id="KW-0237">DNA synthesis</keyword>
<keyword evidence="7" id="KW-0235">DNA replication</keyword>
<gene>
    <name evidence="13" type="ORF">CTOB1V02_LOCUS16609</name>
</gene>
<evidence type="ECO:0000256" key="6">
    <source>
        <dbReference type="ARBA" id="ARBA00022695"/>
    </source>
</evidence>